<comment type="caution">
    <text evidence="1">The sequence shown here is derived from an EMBL/GenBank/DDBJ whole genome shotgun (WGS) entry which is preliminary data.</text>
</comment>
<proteinExistence type="predicted"/>
<evidence type="ECO:0000313" key="1">
    <source>
        <dbReference type="EMBL" id="CAI8018019.1"/>
    </source>
</evidence>
<reference evidence="1" key="1">
    <citation type="submission" date="2023-03" db="EMBL/GenBank/DDBJ databases">
        <authorList>
            <person name="Steffen K."/>
            <person name="Cardenas P."/>
        </authorList>
    </citation>
    <scope>NUCLEOTIDE SEQUENCE</scope>
</reference>
<organism evidence="1 2">
    <name type="scientific">Geodia barretti</name>
    <name type="common">Barrett's horny sponge</name>
    <dbReference type="NCBI Taxonomy" id="519541"/>
    <lineage>
        <taxon>Eukaryota</taxon>
        <taxon>Metazoa</taxon>
        <taxon>Porifera</taxon>
        <taxon>Demospongiae</taxon>
        <taxon>Heteroscleromorpha</taxon>
        <taxon>Tetractinellida</taxon>
        <taxon>Astrophorina</taxon>
        <taxon>Geodiidae</taxon>
        <taxon>Geodia</taxon>
    </lineage>
</organism>
<dbReference type="AlphaFoldDB" id="A0AA35RVF6"/>
<evidence type="ECO:0000313" key="2">
    <source>
        <dbReference type="Proteomes" id="UP001174909"/>
    </source>
</evidence>
<protein>
    <submittedName>
        <fullName evidence="1">Uncharacterized protein</fullName>
    </submittedName>
</protein>
<dbReference type="EMBL" id="CASHTH010001680">
    <property type="protein sequence ID" value="CAI8018019.1"/>
    <property type="molecule type" value="Genomic_DNA"/>
</dbReference>
<gene>
    <name evidence="1" type="ORF">GBAR_LOCUS10888</name>
</gene>
<sequence>MVEEVVWHREFWGSVMETAGGCSGSSFWRQRPCPCHGDCCQVQCASSTIAEPTSLTSILNIPVSSHIIIGWLSKPTHFPYYSL</sequence>
<name>A0AA35RVF6_GEOBA</name>
<accession>A0AA35RVF6</accession>
<dbReference type="Proteomes" id="UP001174909">
    <property type="component" value="Unassembled WGS sequence"/>
</dbReference>
<keyword evidence="2" id="KW-1185">Reference proteome</keyword>